<dbReference type="EMBL" id="AP018227">
    <property type="protein sequence ID" value="BAY86608.1"/>
    <property type="molecule type" value="Genomic_DNA"/>
</dbReference>
<sequence length="360" mass="41752">MIEKLTPEQEALIPIIRDEWIKIALDTSPTNKQKAEAAIKLAYQGCKPPKEILWFDNPLSAVIWIASNRKSLGDFFQSNFVPDEVSPCIQENIIDAAINSRVSCKVKQLIYVDVLDDIYCVLSNLRQILSDAIDDCFPYDIYEKDNYKDEDFEFIEDAIYNCPQGIWQIHELAYYAYFNAIGIDFPQLIAWWSTARECGCWWCFENFAVVTPKPSEINLDEDYQLHAEGKPAVNYDGFKIYANHGTIIPKKYGQIHPSKWKAEWLLSEKNAELRRILIQEIGYYRICQELQAVELDKWQEYTLLKINQNIDIESIHLLTMICPSTDNIHILRVPPDITSAREAMAWINWGIHPEEFAAQT</sequence>
<dbReference type="InterPro" id="IPR046633">
    <property type="entry name" value="DUF6745"/>
</dbReference>
<gene>
    <name evidence="2" type="ORF">NIES267_61180</name>
</gene>
<proteinExistence type="predicted"/>
<feature type="domain" description="DUF6745" evidence="1">
    <location>
        <begin position="170"/>
        <end position="358"/>
    </location>
</feature>
<evidence type="ECO:0000313" key="2">
    <source>
        <dbReference type="EMBL" id="BAY86608.1"/>
    </source>
</evidence>
<evidence type="ECO:0000259" key="1">
    <source>
        <dbReference type="Pfam" id="PF20530"/>
    </source>
</evidence>
<keyword evidence="3" id="KW-1185">Reference proteome</keyword>
<dbReference type="AlphaFoldDB" id="A0A1Z4LZS0"/>
<accession>A0A1Z4LZS0</accession>
<dbReference type="Proteomes" id="UP000218418">
    <property type="component" value="Chromosome"/>
</dbReference>
<reference evidence="2 3" key="1">
    <citation type="submission" date="2017-06" db="EMBL/GenBank/DDBJ databases">
        <title>Genome sequencing of cyanobaciteial culture collection at National Institute for Environmental Studies (NIES).</title>
        <authorList>
            <person name="Hirose Y."/>
            <person name="Shimura Y."/>
            <person name="Fujisawa T."/>
            <person name="Nakamura Y."/>
            <person name="Kawachi M."/>
        </authorList>
    </citation>
    <scope>NUCLEOTIDE SEQUENCE [LARGE SCALE GENOMIC DNA]</scope>
    <source>
        <strain evidence="2 3">NIES-267</strain>
    </source>
</reference>
<dbReference type="Pfam" id="PF20530">
    <property type="entry name" value="DUF6745"/>
    <property type="match status" value="1"/>
</dbReference>
<name>A0A1Z4LZS0_9CYAN</name>
<evidence type="ECO:0000313" key="3">
    <source>
        <dbReference type="Proteomes" id="UP000218418"/>
    </source>
</evidence>
<organism evidence="2 3">
    <name type="scientific">Calothrix parasitica NIES-267</name>
    <dbReference type="NCBI Taxonomy" id="1973488"/>
    <lineage>
        <taxon>Bacteria</taxon>
        <taxon>Bacillati</taxon>
        <taxon>Cyanobacteriota</taxon>
        <taxon>Cyanophyceae</taxon>
        <taxon>Nostocales</taxon>
        <taxon>Calotrichaceae</taxon>
        <taxon>Calothrix</taxon>
    </lineage>
</organism>
<protein>
    <recommendedName>
        <fullName evidence="1">DUF6745 domain-containing protein</fullName>
    </recommendedName>
</protein>